<dbReference type="OrthoDB" id="2747330at2759"/>
<evidence type="ECO:0000313" key="4">
    <source>
        <dbReference type="Proteomes" id="UP000193648"/>
    </source>
</evidence>
<dbReference type="PROSITE" id="PS51767">
    <property type="entry name" value="PEPTIDASE_A1"/>
    <property type="match status" value="1"/>
</dbReference>
<dbReference type="CDD" id="cd05471">
    <property type="entry name" value="pepsin_like"/>
    <property type="match status" value="1"/>
</dbReference>
<organism evidence="3 4">
    <name type="scientific">Lobosporangium transversale</name>
    <dbReference type="NCBI Taxonomy" id="64571"/>
    <lineage>
        <taxon>Eukaryota</taxon>
        <taxon>Fungi</taxon>
        <taxon>Fungi incertae sedis</taxon>
        <taxon>Mucoromycota</taxon>
        <taxon>Mortierellomycotina</taxon>
        <taxon>Mortierellomycetes</taxon>
        <taxon>Mortierellales</taxon>
        <taxon>Mortierellaceae</taxon>
        <taxon>Lobosporangium</taxon>
    </lineage>
</organism>
<dbReference type="GO" id="GO:0006508">
    <property type="term" value="P:proteolysis"/>
    <property type="evidence" value="ECO:0007669"/>
    <property type="project" value="InterPro"/>
</dbReference>
<dbReference type="InterPro" id="IPR021109">
    <property type="entry name" value="Peptidase_aspartic_dom_sf"/>
</dbReference>
<keyword evidence="4" id="KW-1185">Reference proteome</keyword>
<dbReference type="STRING" id="64571.A0A1Y2GAN6"/>
<name>A0A1Y2GAN6_9FUNG</name>
<dbReference type="Gene3D" id="2.40.70.10">
    <property type="entry name" value="Acid Proteases"/>
    <property type="match status" value="2"/>
</dbReference>
<proteinExistence type="inferred from homology"/>
<dbReference type="InterPro" id="IPR033121">
    <property type="entry name" value="PEPTIDASE_A1"/>
</dbReference>
<evidence type="ECO:0000259" key="2">
    <source>
        <dbReference type="PROSITE" id="PS51767"/>
    </source>
</evidence>
<dbReference type="PANTHER" id="PTHR47966:SF51">
    <property type="entry name" value="BETA-SITE APP-CLEAVING ENZYME, ISOFORM A-RELATED"/>
    <property type="match status" value="1"/>
</dbReference>
<gene>
    <name evidence="3" type="ORF">BCR41DRAFT_361612</name>
</gene>
<comment type="similarity">
    <text evidence="1">Belongs to the peptidase A1 family.</text>
</comment>
<comment type="caution">
    <text evidence="3">The sequence shown here is derived from an EMBL/GenBank/DDBJ whole genome shotgun (WGS) entry which is preliminary data.</text>
</comment>
<evidence type="ECO:0000256" key="1">
    <source>
        <dbReference type="ARBA" id="ARBA00007447"/>
    </source>
</evidence>
<dbReference type="InParanoid" id="A0A1Y2GAN6"/>
<dbReference type="Pfam" id="PF00026">
    <property type="entry name" value="Asp"/>
    <property type="match status" value="1"/>
</dbReference>
<sequence length="382" mass="40618">MLTGGHRWVQQYGDGTIANGTLFQDTLGFVSPVNADKPGAQASITASLTTATTLQIKNQPILVVDQPGLGLTKSYGHGVDGIIGLNLRSPVISSTVIQNLQKIEATASAAKAAKEAVAATTPLSSLLSSSARPVLHHTPAFSTDSKAGMGIMSLWLSKSLEPGQGGELLLNAVDKSRFREPIRWSARGPSPYDWSIMMDKGILLFLDQESPATSTTTVGLLKPKTATDFRDKTAPTATATVTAQVLVPGTEYTYAVLDSGSDGIYLAKSTYHAFFQHVPGARQLKSGYWRVPCEGTTELAFGIEGMLYKVPYQDWVKKPNETVSSASAALTQAELGPGMCQSRVFGSSPGPTLLGTVFLRAVYTVFDFSRPGHERMGFAALA</sequence>
<dbReference type="PANTHER" id="PTHR47966">
    <property type="entry name" value="BETA-SITE APP-CLEAVING ENZYME, ISOFORM A-RELATED"/>
    <property type="match status" value="1"/>
</dbReference>
<dbReference type="AlphaFoldDB" id="A0A1Y2GAN6"/>
<accession>A0A1Y2GAN6</accession>
<dbReference type="SUPFAM" id="SSF50630">
    <property type="entry name" value="Acid proteases"/>
    <property type="match status" value="1"/>
</dbReference>
<dbReference type="EMBL" id="MCFF01000049">
    <property type="protein sequence ID" value="ORZ05722.1"/>
    <property type="molecule type" value="Genomic_DNA"/>
</dbReference>
<dbReference type="InterPro" id="IPR034164">
    <property type="entry name" value="Pepsin-like_dom"/>
</dbReference>
<dbReference type="GO" id="GO:0004190">
    <property type="term" value="F:aspartic-type endopeptidase activity"/>
    <property type="evidence" value="ECO:0007669"/>
    <property type="project" value="InterPro"/>
</dbReference>
<feature type="domain" description="Peptidase A1" evidence="2">
    <location>
        <begin position="1"/>
        <end position="379"/>
    </location>
</feature>
<dbReference type="GeneID" id="33567412"/>
<dbReference type="Proteomes" id="UP000193648">
    <property type="component" value="Unassembled WGS sequence"/>
</dbReference>
<protein>
    <submittedName>
        <fullName evidence="3">Aspartic peptidase domain-containing protein</fullName>
    </submittedName>
</protein>
<dbReference type="RefSeq" id="XP_021877209.1">
    <property type="nucleotide sequence ID" value="XM_022025568.1"/>
</dbReference>
<evidence type="ECO:0000313" key="3">
    <source>
        <dbReference type="EMBL" id="ORZ05722.1"/>
    </source>
</evidence>
<dbReference type="InterPro" id="IPR001461">
    <property type="entry name" value="Aspartic_peptidase_A1"/>
</dbReference>
<reference evidence="3 4" key="1">
    <citation type="submission" date="2016-07" db="EMBL/GenBank/DDBJ databases">
        <title>Pervasive Adenine N6-methylation of Active Genes in Fungi.</title>
        <authorList>
            <consortium name="DOE Joint Genome Institute"/>
            <person name="Mondo S.J."/>
            <person name="Dannebaum R.O."/>
            <person name="Kuo R.C."/>
            <person name="Labutti K."/>
            <person name="Haridas S."/>
            <person name="Kuo A."/>
            <person name="Salamov A."/>
            <person name="Ahrendt S.R."/>
            <person name="Lipzen A."/>
            <person name="Sullivan W."/>
            <person name="Andreopoulos W.B."/>
            <person name="Clum A."/>
            <person name="Lindquist E."/>
            <person name="Daum C."/>
            <person name="Ramamoorthy G.K."/>
            <person name="Gryganskyi A."/>
            <person name="Culley D."/>
            <person name="Magnuson J.K."/>
            <person name="James T.Y."/>
            <person name="O'Malley M.A."/>
            <person name="Stajich J.E."/>
            <person name="Spatafora J.W."/>
            <person name="Visel A."/>
            <person name="Grigoriev I.V."/>
        </authorList>
    </citation>
    <scope>NUCLEOTIDE SEQUENCE [LARGE SCALE GENOMIC DNA]</scope>
    <source>
        <strain evidence="3 4">NRRL 3116</strain>
    </source>
</reference>